<evidence type="ECO:0000313" key="1">
    <source>
        <dbReference type="EMBL" id="GAA2018910.1"/>
    </source>
</evidence>
<keyword evidence="2" id="KW-1185">Reference proteome</keyword>
<sequence>MPGYANRIIRFDFPELSEPGDQVYVVLRNRKTVPLEMLTGPEDGVQEETKDPARFSREAIARMVTDWHVYDAFGAGADQEPLPLPATPELVAKLPIEIRTTLSKALSPDPTPAG</sequence>
<organism evidence="1 2">
    <name type="scientific">Catenulispora yoronensis</name>
    <dbReference type="NCBI Taxonomy" id="450799"/>
    <lineage>
        <taxon>Bacteria</taxon>
        <taxon>Bacillati</taxon>
        <taxon>Actinomycetota</taxon>
        <taxon>Actinomycetes</taxon>
        <taxon>Catenulisporales</taxon>
        <taxon>Catenulisporaceae</taxon>
        <taxon>Catenulispora</taxon>
    </lineage>
</organism>
<accession>A0ABN2TRS0</accession>
<dbReference type="EMBL" id="BAAAQN010000006">
    <property type="protein sequence ID" value="GAA2018910.1"/>
    <property type="molecule type" value="Genomic_DNA"/>
</dbReference>
<reference evidence="1 2" key="1">
    <citation type="journal article" date="2019" name="Int. J. Syst. Evol. Microbiol.">
        <title>The Global Catalogue of Microorganisms (GCM) 10K type strain sequencing project: providing services to taxonomists for standard genome sequencing and annotation.</title>
        <authorList>
            <consortium name="The Broad Institute Genomics Platform"/>
            <consortium name="The Broad Institute Genome Sequencing Center for Infectious Disease"/>
            <person name="Wu L."/>
            <person name="Ma J."/>
        </authorList>
    </citation>
    <scope>NUCLEOTIDE SEQUENCE [LARGE SCALE GENOMIC DNA]</scope>
    <source>
        <strain evidence="1 2">JCM 16014</strain>
    </source>
</reference>
<protein>
    <submittedName>
        <fullName evidence="1">Uncharacterized protein</fullName>
    </submittedName>
</protein>
<proteinExistence type="predicted"/>
<dbReference type="Proteomes" id="UP001500751">
    <property type="component" value="Unassembled WGS sequence"/>
</dbReference>
<comment type="caution">
    <text evidence="1">The sequence shown here is derived from an EMBL/GenBank/DDBJ whole genome shotgun (WGS) entry which is preliminary data.</text>
</comment>
<dbReference type="RefSeq" id="WP_344664672.1">
    <property type="nucleotide sequence ID" value="NZ_BAAAQN010000006.1"/>
</dbReference>
<name>A0ABN2TRS0_9ACTN</name>
<evidence type="ECO:0000313" key="2">
    <source>
        <dbReference type="Proteomes" id="UP001500751"/>
    </source>
</evidence>
<gene>
    <name evidence="1" type="ORF">GCM10009839_13960</name>
</gene>